<evidence type="ECO:0000313" key="1">
    <source>
        <dbReference type="EMBL" id="MBW78463.1"/>
    </source>
</evidence>
<protein>
    <submittedName>
        <fullName evidence="1">Putative secreted protein</fullName>
    </submittedName>
</protein>
<reference evidence="1" key="1">
    <citation type="submission" date="2018-01" db="EMBL/GenBank/DDBJ databases">
        <title>An insight into the sialome of Amazonian anophelines.</title>
        <authorList>
            <person name="Ribeiro J.M."/>
            <person name="Scarpassa V."/>
            <person name="Calvo E."/>
        </authorList>
    </citation>
    <scope>NUCLEOTIDE SEQUENCE</scope>
</reference>
<dbReference type="AlphaFoldDB" id="A0A2M4DLM0"/>
<accession>A0A2M4DLM0</accession>
<proteinExistence type="predicted"/>
<name>A0A2M4DLM0_ANODA</name>
<dbReference type="EMBL" id="GGFL01014285">
    <property type="protein sequence ID" value="MBW78463.1"/>
    <property type="molecule type" value="Transcribed_RNA"/>
</dbReference>
<organism evidence="1">
    <name type="scientific">Anopheles darlingi</name>
    <name type="common">Mosquito</name>
    <dbReference type="NCBI Taxonomy" id="43151"/>
    <lineage>
        <taxon>Eukaryota</taxon>
        <taxon>Metazoa</taxon>
        <taxon>Ecdysozoa</taxon>
        <taxon>Arthropoda</taxon>
        <taxon>Hexapoda</taxon>
        <taxon>Insecta</taxon>
        <taxon>Pterygota</taxon>
        <taxon>Neoptera</taxon>
        <taxon>Endopterygota</taxon>
        <taxon>Diptera</taxon>
        <taxon>Nematocera</taxon>
        <taxon>Culicoidea</taxon>
        <taxon>Culicidae</taxon>
        <taxon>Anophelinae</taxon>
        <taxon>Anopheles</taxon>
    </lineage>
</organism>
<sequence length="67" mass="7290">MLVHPSSPSSSRPLFLSCPFAFSPSLFGVGVPGSQVENRVITRRIPNALLQLLVAWTVDRGQGWRGV</sequence>